<evidence type="ECO:0000313" key="2">
    <source>
        <dbReference type="Proteomes" id="UP000657918"/>
    </source>
</evidence>
<dbReference type="OrthoDB" id="849607at2759"/>
<gene>
    <name evidence="1" type="ORF">SADUNF_Sadunf18G0095700</name>
</gene>
<accession>A0A835J4C0</accession>
<protein>
    <submittedName>
        <fullName evidence="1">Uncharacterized protein</fullName>
    </submittedName>
</protein>
<evidence type="ECO:0000313" key="1">
    <source>
        <dbReference type="EMBL" id="KAF9662836.1"/>
    </source>
</evidence>
<proteinExistence type="predicted"/>
<organism evidence="1 2">
    <name type="scientific">Salix dunnii</name>
    <dbReference type="NCBI Taxonomy" id="1413687"/>
    <lineage>
        <taxon>Eukaryota</taxon>
        <taxon>Viridiplantae</taxon>
        <taxon>Streptophyta</taxon>
        <taxon>Embryophyta</taxon>
        <taxon>Tracheophyta</taxon>
        <taxon>Spermatophyta</taxon>
        <taxon>Magnoliopsida</taxon>
        <taxon>eudicotyledons</taxon>
        <taxon>Gunneridae</taxon>
        <taxon>Pentapetalae</taxon>
        <taxon>rosids</taxon>
        <taxon>fabids</taxon>
        <taxon>Malpighiales</taxon>
        <taxon>Salicaceae</taxon>
        <taxon>Saliceae</taxon>
        <taxon>Salix</taxon>
    </lineage>
</organism>
<name>A0A835J4C0_9ROSI</name>
<comment type="caution">
    <text evidence="1">The sequence shown here is derived from an EMBL/GenBank/DDBJ whole genome shotgun (WGS) entry which is preliminary data.</text>
</comment>
<reference evidence="1 2" key="1">
    <citation type="submission" date="2020-10" db="EMBL/GenBank/DDBJ databases">
        <title>Plant Genome Project.</title>
        <authorList>
            <person name="Zhang R.-G."/>
        </authorList>
    </citation>
    <scope>NUCLEOTIDE SEQUENCE [LARGE SCALE GENOMIC DNA]</scope>
    <source>
        <strain evidence="1">FAFU-HL-1</strain>
        <tissue evidence="1">Leaf</tissue>
    </source>
</reference>
<dbReference type="AlphaFoldDB" id="A0A835J4C0"/>
<sequence>MKKLLSKFFKQKVITAQHNLLQIIISKFRALFSIRSSTKPAQCEKCNELKSDIASLIVKVVEKDIQISADAELLALKDEEISPLKSQQDQTNNEDSLIALRKMMAQKDEKLSRLEDQQLLTVSKVNKLRADIDFIWKEFDEAARINEEDSDKP</sequence>
<dbReference type="Proteomes" id="UP000657918">
    <property type="component" value="Unassembled WGS sequence"/>
</dbReference>
<keyword evidence="2" id="KW-1185">Reference proteome</keyword>
<dbReference type="EMBL" id="JADGMS010000018">
    <property type="protein sequence ID" value="KAF9662836.1"/>
    <property type="molecule type" value="Genomic_DNA"/>
</dbReference>